<dbReference type="InterPro" id="IPR052022">
    <property type="entry name" value="26kDa_periplasmic_antigen"/>
</dbReference>
<dbReference type="Gene3D" id="3.30.110.170">
    <property type="entry name" value="Protein of unknown function (DUF541), domain 1"/>
    <property type="match status" value="1"/>
</dbReference>
<protein>
    <submittedName>
        <fullName evidence="2">SIMPL domain-containing protein</fullName>
    </submittedName>
</protein>
<dbReference type="Pfam" id="PF04402">
    <property type="entry name" value="SIMPL"/>
    <property type="match status" value="1"/>
</dbReference>
<dbReference type="InterPro" id="IPR007497">
    <property type="entry name" value="SIMPL/DUF541"/>
</dbReference>
<dbReference type="GO" id="GO:0006974">
    <property type="term" value="P:DNA damage response"/>
    <property type="evidence" value="ECO:0007669"/>
    <property type="project" value="TreeGrafter"/>
</dbReference>
<feature type="transmembrane region" description="Helical" evidence="1">
    <location>
        <begin position="6"/>
        <end position="24"/>
    </location>
</feature>
<evidence type="ECO:0000313" key="2">
    <source>
        <dbReference type="EMBL" id="NMB70290.1"/>
    </source>
</evidence>
<gene>
    <name evidence="2" type="ORF">GYA27_03765</name>
</gene>
<accession>A0A7X9DKS1</accession>
<dbReference type="Gene3D" id="3.30.70.2970">
    <property type="entry name" value="Protein of unknown function (DUF541), domain 2"/>
    <property type="match status" value="1"/>
</dbReference>
<evidence type="ECO:0000313" key="3">
    <source>
        <dbReference type="Proteomes" id="UP000526033"/>
    </source>
</evidence>
<keyword evidence="1" id="KW-0472">Membrane</keyword>
<proteinExistence type="predicted"/>
<dbReference type="PANTHER" id="PTHR34387">
    <property type="entry name" value="SLR1258 PROTEIN"/>
    <property type="match status" value="1"/>
</dbReference>
<evidence type="ECO:0000256" key="1">
    <source>
        <dbReference type="SAM" id="Phobius"/>
    </source>
</evidence>
<reference evidence="2 3" key="1">
    <citation type="journal article" date="2020" name="Biotechnol. Biofuels">
        <title>New insights from the biogas microbiome by comprehensive genome-resolved metagenomics of nearly 1600 species originating from multiple anaerobic digesters.</title>
        <authorList>
            <person name="Campanaro S."/>
            <person name="Treu L."/>
            <person name="Rodriguez-R L.M."/>
            <person name="Kovalovszki A."/>
            <person name="Ziels R.M."/>
            <person name="Maus I."/>
            <person name="Zhu X."/>
            <person name="Kougias P.G."/>
            <person name="Basile A."/>
            <person name="Luo G."/>
            <person name="Schluter A."/>
            <person name="Konstantinidis K.T."/>
            <person name="Angelidaki I."/>
        </authorList>
    </citation>
    <scope>NUCLEOTIDE SEQUENCE [LARGE SCALE GENOMIC DNA]</scope>
    <source>
        <strain evidence="2">AS27yjCOA_165</strain>
    </source>
</reference>
<dbReference type="EMBL" id="JAAZNL010000046">
    <property type="protein sequence ID" value="NMB70290.1"/>
    <property type="molecule type" value="Genomic_DNA"/>
</dbReference>
<organism evidence="2 3">
    <name type="scientific">candidate division WWE3 bacterium</name>
    <dbReference type="NCBI Taxonomy" id="2053526"/>
    <lineage>
        <taxon>Bacteria</taxon>
        <taxon>Katanobacteria</taxon>
    </lineage>
</organism>
<name>A0A7X9DKS1_UNCKA</name>
<dbReference type="PANTHER" id="PTHR34387:SF2">
    <property type="entry name" value="SLR1258 PROTEIN"/>
    <property type="match status" value="1"/>
</dbReference>
<dbReference type="Proteomes" id="UP000526033">
    <property type="component" value="Unassembled WGS sequence"/>
</dbReference>
<keyword evidence="1" id="KW-0812">Transmembrane</keyword>
<keyword evidence="1" id="KW-1133">Transmembrane helix</keyword>
<sequence length="257" mass="27760">MPLNKNIIIYTIVGLSVVLSFYFLSRTGIYIKQIGGVETGGKISNTISTAGDGKVYAKPDMAEINLSFSEMAPTSREALEMVNKKIDEAIKKATENGLSDSDISTTGLSVYTEYDYSNSGRKVLGQRATQSLSLKVRNLDVKATRAATLIDSLSTIDNAQFNGITFDIEDKTKLVSQARELAFNKSKQKAQELAKLSQVKLMKPVSITDSTYDISPKPYYANTAELRSAMGGGSADAQVPSGEIAVSTSLSILWGIE</sequence>
<dbReference type="AlphaFoldDB" id="A0A7X9DKS1"/>
<comment type="caution">
    <text evidence="2">The sequence shown here is derived from an EMBL/GenBank/DDBJ whole genome shotgun (WGS) entry which is preliminary data.</text>
</comment>